<evidence type="ECO:0000259" key="1">
    <source>
        <dbReference type="Pfam" id="PF02698"/>
    </source>
</evidence>
<dbReference type="CDD" id="cd06259">
    <property type="entry name" value="YdcF-like"/>
    <property type="match status" value="1"/>
</dbReference>
<sequence length="218" mass="24808">MLSWDAVVVLGGGLDAFAQPQPWVKARLERAIEVADKAQYIIALSRGTPHKPPPLDKHGFPVDEATASAHFLIQVGGQDPKKILKDMWSLDTLGNAYFTRLMLCEPLRLRRLLIITNQFHLERTKYAFESVFKLSDASKCFNYELEFEGVENRSISEQQLEVRMEKEHNALEQLKSLFYQVDSMEKLAEYVFIKHGAYSAQHTSSFGTSMNSTLTSTY</sequence>
<dbReference type="Proteomes" id="UP001061958">
    <property type="component" value="Unassembled WGS sequence"/>
</dbReference>
<feature type="domain" description="DUF218" evidence="1">
    <location>
        <begin position="5"/>
        <end position="131"/>
    </location>
</feature>
<dbReference type="InterPro" id="IPR003848">
    <property type="entry name" value="DUF218"/>
</dbReference>
<organism evidence="2 3">
    <name type="scientific">Galdieria partita</name>
    <dbReference type="NCBI Taxonomy" id="83374"/>
    <lineage>
        <taxon>Eukaryota</taxon>
        <taxon>Rhodophyta</taxon>
        <taxon>Bangiophyceae</taxon>
        <taxon>Galdieriales</taxon>
        <taxon>Galdieriaceae</taxon>
        <taxon>Galdieria</taxon>
    </lineage>
</organism>
<dbReference type="GO" id="GO:0005886">
    <property type="term" value="C:plasma membrane"/>
    <property type="evidence" value="ECO:0007669"/>
    <property type="project" value="TreeGrafter"/>
</dbReference>
<dbReference type="EMBL" id="BQMJ01000031">
    <property type="protein sequence ID" value="GJQ12185.1"/>
    <property type="molecule type" value="Genomic_DNA"/>
</dbReference>
<gene>
    <name evidence="2" type="ORF">GpartN1_g3976.t1</name>
</gene>
<protein>
    <recommendedName>
        <fullName evidence="1">DUF218 domain-containing protein</fullName>
    </recommendedName>
</protein>
<keyword evidence="3" id="KW-1185">Reference proteome</keyword>
<dbReference type="Pfam" id="PF02698">
    <property type="entry name" value="DUF218"/>
    <property type="match status" value="1"/>
</dbReference>
<dbReference type="OrthoDB" id="10055554at2759"/>
<dbReference type="AlphaFoldDB" id="A0A9C7PXD7"/>
<dbReference type="PANTHER" id="PTHR30336:SF20">
    <property type="entry name" value="DUF218 DOMAIN-CONTAINING PROTEIN"/>
    <property type="match status" value="1"/>
</dbReference>
<evidence type="ECO:0000313" key="2">
    <source>
        <dbReference type="EMBL" id="GJQ12185.1"/>
    </source>
</evidence>
<dbReference type="Gene3D" id="3.40.50.620">
    <property type="entry name" value="HUPs"/>
    <property type="match status" value="1"/>
</dbReference>
<dbReference type="PANTHER" id="PTHR30336">
    <property type="entry name" value="INNER MEMBRANE PROTEIN, PROBABLE PERMEASE"/>
    <property type="match status" value="1"/>
</dbReference>
<dbReference type="InterPro" id="IPR051599">
    <property type="entry name" value="Cell_Envelope_Assoc"/>
</dbReference>
<reference evidence="2" key="2">
    <citation type="submission" date="2022-01" db="EMBL/GenBank/DDBJ databases">
        <authorList>
            <person name="Hirooka S."/>
            <person name="Miyagishima S.Y."/>
        </authorList>
    </citation>
    <scope>NUCLEOTIDE SEQUENCE</scope>
    <source>
        <strain evidence="2">NBRC 102759</strain>
    </source>
</reference>
<dbReference type="InterPro" id="IPR014729">
    <property type="entry name" value="Rossmann-like_a/b/a_fold"/>
</dbReference>
<evidence type="ECO:0000313" key="3">
    <source>
        <dbReference type="Proteomes" id="UP001061958"/>
    </source>
</evidence>
<proteinExistence type="predicted"/>
<comment type="caution">
    <text evidence="2">The sequence shown here is derived from an EMBL/GenBank/DDBJ whole genome shotgun (WGS) entry which is preliminary data.</text>
</comment>
<name>A0A9C7PXD7_9RHOD</name>
<accession>A0A9C7PXD7</accession>
<reference evidence="2" key="1">
    <citation type="journal article" date="2022" name="Proc. Natl. Acad. Sci. U.S.A.">
        <title>Life cycle and functional genomics of the unicellular red alga Galdieria for elucidating algal and plant evolution and industrial use.</title>
        <authorList>
            <person name="Hirooka S."/>
            <person name="Itabashi T."/>
            <person name="Ichinose T.M."/>
            <person name="Onuma R."/>
            <person name="Fujiwara T."/>
            <person name="Yamashita S."/>
            <person name="Jong L.W."/>
            <person name="Tomita R."/>
            <person name="Iwane A.H."/>
            <person name="Miyagishima S.Y."/>
        </authorList>
    </citation>
    <scope>NUCLEOTIDE SEQUENCE</scope>
    <source>
        <strain evidence="2">NBRC 102759</strain>
    </source>
</reference>